<keyword evidence="5 8" id="KW-1015">Disulfide bond</keyword>
<dbReference type="PANTHER" id="PTHR10574">
    <property type="entry name" value="NETRIN/LAMININ-RELATED"/>
    <property type="match status" value="1"/>
</dbReference>
<dbReference type="GO" id="GO:0005576">
    <property type="term" value="C:extracellular region"/>
    <property type="evidence" value="ECO:0007669"/>
    <property type="project" value="UniProtKB-SubCell"/>
</dbReference>
<proteinExistence type="predicted"/>
<dbReference type="SMART" id="SM00181">
    <property type="entry name" value="EGF"/>
    <property type="match status" value="4"/>
</dbReference>
<comment type="subcellular location">
    <subcellularLocation>
        <location evidence="1">Secreted</location>
    </subcellularLocation>
</comment>
<name>A0A7J7IZD7_BUGNE</name>
<keyword evidence="11" id="KW-1185">Reference proteome</keyword>
<protein>
    <submittedName>
        <fullName evidence="10">LAMA1</fullName>
    </submittedName>
</protein>
<feature type="domain" description="Laminin EGF-like" evidence="9">
    <location>
        <begin position="498"/>
        <end position="547"/>
    </location>
</feature>
<dbReference type="Pfam" id="PF24973">
    <property type="entry name" value="EGF_LMN_ATRN"/>
    <property type="match status" value="2"/>
</dbReference>
<dbReference type="SMART" id="SM00180">
    <property type="entry name" value="EGF_Lam"/>
    <property type="match status" value="6"/>
</dbReference>
<keyword evidence="3" id="KW-0732">Signal</keyword>
<feature type="disulfide bond" evidence="8">
    <location>
        <begin position="402"/>
        <end position="414"/>
    </location>
</feature>
<feature type="domain" description="Laminin EGF-like" evidence="9">
    <location>
        <begin position="402"/>
        <end position="449"/>
    </location>
</feature>
<feature type="disulfide bond" evidence="8">
    <location>
        <begin position="452"/>
        <end position="469"/>
    </location>
</feature>
<accession>A0A7J7IZD7</accession>
<sequence>MDNVKGRDCSQCDVDSYYFGGDNSSGCIKCSCMNITDQCSSYQKNISQLVFNMAAAVVSYLNSTITSESVTVNSEYIITVPASPLYVTIIPPGTHFTAELFNKFIGSQLLLYYGSTLSVTYSPSPILVSAAELTVYLQGSHNTLISTSLSVPQGAFPSLLFEISLLEASWQNENGDGLSRERFLEILQKVYLVYLPLNVGENTIRISELKLSPTSSSSLLVEDCDCDIGYEGLSCERCSYGYTRHPDVTTNLGICLPCQCNNNSNECDSDTGECINCSRNTTGFTCELCLPGYYKAGEIDDCHLCPCYKYGTESTVCGYSNKTLTCTQCKPGYAGALCERCDDGYWYNGSHCLPCECNGNSRTCEYDSGSCIDCQNNSTGSRCQYCIPGFFGDATTQTCTECDCNQTGSVSSICDNFSGQCICRSNVVGLFCSQCEYGFWNFSNTGCSACNCEQPGSTTRQCDLITGLCDCKKNATGSQCQLCALGSYGLPHQPCQDCACDEIGSVNHTMPCSVYDGSCVCREGVTGRQCDQCLDMYYDLTVTGCTECGECSMKLAAVVHANLQLSGKHEIGRQQLKEFVYLHNQLLSLASQISIVMANNSESAFELLDETQLQLNEILQLEDAFLFNQTLLLQRISHYLNKSDNLLISTQSFLKMALNWQNQSFELSVDTEALQQLITAMSEKRHMFQKLIKDNLSFYRSYVGYFEENHVIAGTHNVAAGLYDRLNGYISLVNKSLSESHDDKLKAVGLEKEAESVYLTHSLLHDRVDTVGAGCELLVEEGVHITNSLNNTKVTYYQITALLEYTADLINQSESSLQLITLLHEKSLEDMLFISNSTSLLTSEASKLSLSTSSLEVMLTNYSSLQPQLINLVKILRDEANNSKSSIRNLTVEDVPLMSIYSAFVNASDYVNALVDTALQVNQTLSVKQPLLNEDKLDLLDAQYESISKYLDALNQQLSSQHLGDLTSNRFSWR</sequence>
<feature type="domain" description="Laminin EGF-like" evidence="9">
    <location>
        <begin position="258"/>
        <end position="304"/>
    </location>
</feature>
<feature type="disulfide bond" evidence="8">
    <location>
        <begin position="423"/>
        <end position="432"/>
    </location>
</feature>
<feature type="domain" description="Laminin EGF-like" evidence="9">
    <location>
        <begin position="355"/>
        <end position="401"/>
    </location>
</feature>
<comment type="caution">
    <text evidence="10">The sequence shown here is derived from an EMBL/GenBank/DDBJ whole genome shotgun (WGS) entry which is preliminary data.</text>
</comment>
<dbReference type="Gene3D" id="2.170.300.10">
    <property type="entry name" value="Tie2 ligand-binding domain superfamily"/>
    <property type="match status" value="1"/>
</dbReference>
<dbReference type="FunFam" id="2.10.25.10:FF:000188">
    <property type="entry name" value="Laminin subunit gamma 2"/>
    <property type="match status" value="2"/>
</dbReference>
<dbReference type="InterPro" id="IPR000742">
    <property type="entry name" value="EGF"/>
</dbReference>
<evidence type="ECO:0000256" key="7">
    <source>
        <dbReference type="ARBA" id="ARBA00023292"/>
    </source>
</evidence>
<dbReference type="PRINTS" id="PR00011">
    <property type="entry name" value="EGFLAMININ"/>
</dbReference>
<feature type="disulfide bond" evidence="8">
    <location>
        <begin position="404"/>
        <end position="421"/>
    </location>
</feature>
<evidence type="ECO:0000256" key="8">
    <source>
        <dbReference type="PROSITE-ProRule" id="PRU00460"/>
    </source>
</evidence>
<dbReference type="EMBL" id="VXIV02003246">
    <property type="protein sequence ID" value="KAF6019262.1"/>
    <property type="molecule type" value="Genomic_DNA"/>
</dbReference>
<evidence type="ECO:0000256" key="1">
    <source>
        <dbReference type="ARBA" id="ARBA00004613"/>
    </source>
</evidence>
<keyword evidence="2" id="KW-0964">Secreted</keyword>
<evidence type="ECO:0000313" key="11">
    <source>
        <dbReference type="Proteomes" id="UP000593567"/>
    </source>
</evidence>
<dbReference type="SUPFAM" id="SSF57196">
    <property type="entry name" value="EGF/Laminin"/>
    <property type="match status" value="5"/>
</dbReference>
<evidence type="ECO:0000256" key="3">
    <source>
        <dbReference type="ARBA" id="ARBA00022729"/>
    </source>
</evidence>
<feature type="disulfide bond" evidence="8">
    <location>
        <begin position="374"/>
        <end position="383"/>
    </location>
</feature>
<keyword evidence="7 8" id="KW-0424">Laminin EGF-like domain</keyword>
<dbReference type="CDD" id="cd00055">
    <property type="entry name" value="EGF_Lam"/>
    <property type="match status" value="6"/>
</dbReference>
<keyword evidence="6" id="KW-0325">Glycoprotein</keyword>
<evidence type="ECO:0000313" key="10">
    <source>
        <dbReference type="EMBL" id="KAF6019262.1"/>
    </source>
</evidence>
<feature type="disulfide bond" evidence="8">
    <location>
        <begin position="450"/>
        <end position="462"/>
    </location>
</feature>
<dbReference type="GO" id="GO:0009888">
    <property type="term" value="P:tissue development"/>
    <property type="evidence" value="ECO:0007669"/>
    <property type="project" value="TreeGrafter"/>
</dbReference>
<dbReference type="PROSITE" id="PS50027">
    <property type="entry name" value="EGF_LAM_2"/>
    <property type="match status" value="6"/>
</dbReference>
<feature type="disulfide bond" evidence="8">
    <location>
        <begin position="521"/>
        <end position="530"/>
    </location>
</feature>
<evidence type="ECO:0000256" key="2">
    <source>
        <dbReference type="ARBA" id="ARBA00022525"/>
    </source>
</evidence>
<dbReference type="InterPro" id="IPR002049">
    <property type="entry name" value="LE_dom"/>
</dbReference>
<dbReference type="GO" id="GO:0005604">
    <property type="term" value="C:basement membrane"/>
    <property type="evidence" value="ECO:0007669"/>
    <property type="project" value="UniProtKB-ARBA"/>
</dbReference>
<keyword evidence="4" id="KW-0677">Repeat</keyword>
<comment type="caution">
    <text evidence="8">Lacks conserved residue(s) required for the propagation of feature annotation.</text>
</comment>
<dbReference type="Gene3D" id="2.10.25.10">
    <property type="entry name" value="Laminin"/>
    <property type="match status" value="5"/>
</dbReference>
<feature type="domain" description="Laminin EGF-like" evidence="9">
    <location>
        <begin position="305"/>
        <end position="354"/>
    </location>
</feature>
<dbReference type="AlphaFoldDB" id="A0A7J7IZD7"/>
<dbReference type="Pfam" id="PF00053">
    <property type="entry name" value="EGF_laminin"/>
    <property type="match status" value="4"/>
</dbReference>
<dbReference type="FunFam" id="2.10.25.10:FF:000074">
    <property type="entry name" value="Laminin subunit alpha"/>
    <property type="match status" value="1"/>
</dbReference>
<organism evidence="10 11">
    <name type="scientific">Bugula neritina</name>
    <name type="common">Brown bryozoan</name>
    <name type="synonym">Sertularia neritina</name>
    <dbReference type="NCBI Taxonomy" id="10212"/>
    <lineage>
        <taxon>Eukaryota</taxon>
        <taxon>Metazoa</taxon>
        <taxon>Spiralia</taxon>
        <taxon>Lophotrochozoa</taxon>
        <taxon>Bryozoa</taxon>
        <taxon>Gymnolaemata</taxon>
        <taxon>Cheilostomatida</taxon>
        <taxon>Flustrina</taxon>
        <taxon>Buguloidea</taxon>
        <taxon>Bugulidae</taxon>
        <taxon>Bugula</taxon>
    </lineage>
</organism>
<dbReference type="InterPro" id="IPR056863">
    <property type="entry name" value="LMN_ATRN_NET-like_EGF"/>
</dbReference>
<dbReference type="PROSITE" id="PS01248">
    <property type="entry name" value="EGF_LAM_1"/>
    <property type="match status" value="2"/>
</dbReference>
<dbReference type="FunFam" id="2.10.25.10:FF:000090">
    <property type="entry name" value="laminin subunit alpha"/>
    <property type="match status" value="1"/>
</dbReference>
<dbReference type="Proteomes" id="UP000593567">
    <property type="component" value="Unassembled WGS sequence"/>
</dbReference>
<gene>
    <name evidence="10" type="ORF">EB796_022431</name>
</gene>
<feature type="disulfide bond" evidence="8">
    <location>
        <begin position="305"/>
        <end position="317"/>
    </location>
</feature>
<dbReference type="PANTHER" id="PTHR10574:SF406">
    <property type="entry name" value="LAMININ SUBUNIT ALPHA 5"/>
    <property type="match status" value="1"/>
</dbReference>
<evidence type="ECO:0000259" key="9">
    <source>
        <dbReference type="PROSITE" id="PS50027"/>
    </source>
</evidence>
<feature type="disulfide bond" evidence="8">
    <location>
        <begin position="329"/>
        <end position="338"/>
    </location>
</feature>
<evidence type="ECO:0000256" key="6">
    <source>
        <dbReference type="ARBA" id="ARBA00023180"/>
    </source>
</evidence>
<evidence type="ECO:0000256" key="4">
    <source>
        <dbReference type="ARBA" id="ARBA00022737"/>
    </source>
</evidence>
<dbReference type="GO" id="GO:0009887">
    <property type="term" value="P:animal organ morphogenesis"/>
    <property type="evidence" value="ECO:0007669"/>
    <property type="project" value="TreeGrafter"/>
</dbReference>
<dbReference type="InterPro" id="IPR050440">
    <property type="entry name" value="Laminin/Netrin_ECM"/>
</dbReference>
<feature type="disulfide bond" evidence="8">
    <location>
        <begin position="277"/>
        <end position="286"/>
    </location>
</feature>
<feature type="domain" description="Laminin EGF-like" evidence="9">
    <location>
        <begin position="450"/>
        <end position="497"/>
    </location>
</feature>
<dbReference type="Pfam" id="PF00052">
    <property type="entry name" value="Laminin_B"/>
    <property type="match status" value="1"/>
</dbReference>
<feature type="disulfide bond" evidence="8">
    <location>
        <begin position="471"/>
        <end position="480"/>
    </location>
</feature>
<dbReference type="OrthoDB" id="5985440at2759"/>
<reference evidence="10" key="1">
    <citation type="submission" date="2020-06" db="EMBL/GenBank/DDBJ databases">
        <title>Draft genome of Bugula neritina, a colonial animal packing powerful symbionts and potential medicines.</title>
        <authorList>
            <person name="Rayko M."/>
        </authorList>
    </citation>
    <scope>NUCLEOTIDE SEQUENCE [LARGE SCALE GENOMIC DNA]</scope>
    <source>
        <strain evidence="10">Kwan_BN1</strain>
    </source>
</reference>
<evidence type="ECO:0000256" key="5">
    <source>
        <dbReference type="ARBA" id="ARBA00023157"/>
    </source>
</evidence>
<dbReference type="InterPro" id="IPR000034">
    <property type="entry name" value="Laminin_IV"/>
</dbReference>